<accession>A0AAE0T853</accession>
<feature type="non-terminal residue" evidence="1">
    <location>
        <position position="1"/>
    </location>
</feature>
<reference evidence="1" key="1">
    <citation type="journal article" date="2021" name="Genome Biol. Evol.">
        <title>A High-Quality Reference Genome for a Parasitic Bivalve with Doubly Uniparental Inheritance (Bivalvia: Unionida).</title>
        <authorList>
            <person name="Smith C.H."/>
        </authorList>
    </citation>
    <scope>NUCLEOTIDE SEQUENCE</scope>
    <source>
        <strain evidence="1">CHS0354</strain>
    </source>
</reference>
<dbReference type="EMBL" id="JAEAOA010000420">
    <property type="protein sequence ID" value="KAK3605585.1"/>
    <property type="molecule type" value="Genomic_DNA"/>
</dbReference>
<keyword evidence="2" id="KW-1185">Reference proteome</keyword>
<proteinExistence type="predicted"/>
<organism evidence="1 2">
    <name type="scientific">Potamilus streckersoni</name>
    <dbReference type="NCBI Taxonomy" id="2493646"/>
    <lineage>
        <taxon>Eukaryota</taxon>
        <taxon>Metazoa</taxon>
        <taxon>Spiralia</taxon>
        <taxon>Lophotrochozoa</taxon>
        <taxon>Mollusca</taxon>
        <taxon>Bivalvia</taxon>
        <taxon>Autobranchia</taxon>
        <taxon>Heteroconchia</taxon>
        <taxon>Palaeoheterodonta</taxon>
        <taxon>Unionida</taxon>
        <taxon>Unionoidea</taxon>
        <taxon>Unionidae</taxon>
        <taxon>Ambleminae</taxon>
        <taxon>Lampsilini</taxon>
        <taxon>Potamilus</taxon>
    </lineage>
</organism>
<evidence type="ECO:0000313" key="1">
    <source>
        <dbReference type="EMBL" id="KAK3605585.1"/>
    </source>
</evidence>
<dbReference type="AlphaFoldDB" id="A0AAE0T853"/>
<comment type="caution">
    <text evidence="1">The sequence shown here is derived from an EMBL/GenBank/DDBJ whole genome shotgun (WGS) entry which is preliminary data.</text>
</comment>
<protein>
    <submittedName>
        <fullName evidence="1">Uncharacterized protein</fullName>
    </submittedName>
</protein>
<reference evidence="1" key="3">
    <citation type="submission" date="2023-05" db="EMBL/GenBank/DDBJ databases">
        <authorList>
            <person name="Smith C.H."/>
        </authorList>
    </citation>
    <scope>NUCLEOTIDE SEQUENCE</scope>
    <source>
        <strain evidence="1">CHS0354</strain>
        <tissue evidence="1">Mantle</tissue>
    </source>
</reference>
<dbReference type="Proteomes" id="UP001195483">
    <property type="component" value="Unassembled WGS sequence"/>
</dbReference>
<gene>
    <name evidence="1" type="ORF">CHS0354_005892</name>
</gene>
<sequence>GQTKLIRTSHGSDAVTICQTCILLDTLQYIFNDGSQHAHQRKRFTDFQKKIGAPATYPYCLNGKNP</sequence>
<reference evidence="1" key="2">
    <citation type="journal article" date="2021" name="Genome Biol. Evol.">
        <title>Developing a high-quality reference genome for a parasitic bivalve with doubly uniparental inheritance (Bivalvia: Unionida).</title>
        <authorList>
            <person name="Smith C.H."/>
        </authorList>
    </citation>
    <scope>NUCLEOTIDE SEQUENCE</scope>
    <source>
        <strain evidence="1">CHS0354</strain>
        <tissue evidence="1">Mantle</tissue>
    </source>
</reference>
<name>A0AAE0T853_9BIVA</name>
<evidence type="ECO:0000313" key="2">
    <source>
        <dbReference type="Proteomes" id="UP001195483"/>
    </source>
</evidence>